<dbReference type="PANTHER" id="PTHR30055">
    <property type="entry name" value="HTH-TYPE TRANSCRIPTIONAL REGULATOR RUTR"/>
    <property type="match status" value="1"/>
</dbReference>
<evidence type="ECO:0000259" key="3">
    <source>
        <dbReference type="PROSITE" id="PS50977"/>
    </source>
</evidence>
<dbReference type="InterPro" id="IPR050109">
    <property type="entry name" value="HTH-type_TetR-like_transc_reg"/>
</dbReference>
<dbReference type="SUPFAM" id="SSF46689">
    <property type="entry name" value="Homeodomain-like"/>
    <property type="match status" value="1"/>
</dbReference>
<dbReference type="PANTHER" id="PTHR30055:SF226">
    <property type="entry name" value="HTH-TYPE TRANSCRIPTIONAL REGULATOR PKSA"/>
    <property type="match status" value="1"/>
</dbReference>
<proteinExistence type="predicted"/>
<feature type="DNA-binding region" description="H-T-H motif" evidence="2">
    <location>
        <begin position="79"/>
        <end position="98"/>
    </location>
</feature>
<dbReference type="GO" id="GO:0000976">
    <property type="term" value="F:transcription cis-regulatory region binding"/>
    <property type="evidence" value="ECO:0007669"/>
    <property type="project" value="TreeGrafter"/>
</dbReference>
<evidence type="ECO:0000256" key="2">
    <source>
        <dbReference type="PROSITE-ProRule" id="PRU00335"/>
    </source>
</evidence>
<dbReference type="EMBL" id="WNME01000029">
    <property type="protein sequence ID" value="MUB66623.1"/>
    <property type="molecule type" value="Genomic_DNA"/>
</dbReference>
<sequence length="264" mass="30860">MKLRTSIIFYLNALAFWENLLYNEKTRYFHFQKGRLIFMRFKKAPAKRKKYDVADSATAQAIFLAAKECFMEKGYSGVTFREIAERAGVASSLISYYYDSKENLAAEVCSRFLDEVAEELGQTDFHNLASGERFYITVYMEWLKIDEVPAYSRFYYSYYENSLGQKVLNGSNYLKMVNDIIEEYGLLVSSAENTMYMIANRGATRELMLHHHKGQYGITREDVMDITTSNYFYNLGLDDEQIYSIVTRSKEFLTNYYGSDAYLR</sequence>
<evidence type="ECO:0000313" key="4">
    <source>
        <dbReference type="EMBL" id="MUB66623.1"/>
    </source>
</evidence>
<dbReference type="Proteomes" id="UP000434223">
    <property type="component" value="Unassembled WGS sequence"/>
</dbReference>
<feature type="domain" description="HTH tetR-type" evidence="3">
    <location>
        <begin position="56"/>
        <end position="116"/>
    </location>
</feature>
<reference evidence="4 5" key="1">
    <citation type="submission" date="2019-09" db="EMBL/GenBank/DDBJ databases">
        <title>Draft genome sequencing of Hungatella hathewayi 123Y-2.</title>
        <authorList>
            <person name="Lv Q."/>
            <person name="Li S."/>
        </authorList>
    </citation>
    <scope>NUCLEOTIDE SEQUENCE [LARGE SCALE GENOMIC DNA]</scope>
    <source>
        <strain evidence="4 5">123Y-2</strain>
    </source>
</reference>
<protein>
    <submittedName>
        <fullName evidence="4">TetR family transcriptional regulator</fullName>
    </submittedName>
</protein>
<dbReference type="GO" id="GO:0003700">
    <property type="term" value="F:DNA-binding transcription factor activity"/>
    <property type="evidence" value="ECO:0007669"/>
    <property type="project" value="TreeGrafter"/>
</dbReference>
<evidence type="ECO:0000256" key="1">
    <source>
        <dbReference type="ARBA" id="ARBA00023125"/>
    </source>
</evidence>
<gene>
    <name evidence="4" type="ORF">GNE07_26750</name>
</gene>
<dbReference type="InterPro" id="IPR001647">
    <property type="entry name" value="HTH_TetR"/>
</dbReference>
<evidence type="ECO:0000313" key="5">
    <source>
        <dbReference type="Proteomes" id="UP000434223"/>
    </source>
</evidence>
<dbReference type="Pfam" id="PF00440">
    <property type="entry name" value="TetR_N"/>
    <property type="match status" value="1"/>
</dbReference>
<dbReference type="Gene3D" id="1.10.357.10">
    <property type="entry name" value="Tetracycline Repressor, domain 2"/>
    <property type="match status" value="1"/>
</dbReference>
<dbReference type="InterPro" id="IPR009057">
    <property type="entry name" value="Homeodomain-like_sf"/>
</dbReference>
<accession>A0AAW9WQ60</accession>
<keyword evidence="1 2" id="KW-0238">DNA-binding</keyword>
<dbReference type="PRINTS" id="PR00455">
    <property type="entry name" value="HTHTETR"/>
</dbReference>
<dbReference type="AlphaFoldDB" id="A0AAW9WQ60"/>
<organism evidence="4 5">
    <name type="scientific">Hungatella hathewayi</name>
    <dbReference type="NCBI Taxonomy" id="154046"/>
    <lineage>
        <taxon>Bacteria</taxon>
        <taxon>Bacillati</taxon>
        <taxon>Bacillota</taxon>
        <taxon>Clostridia</taxon>
        <taxon>Lachnospirales</taxon>
        <taxon>Lachnospiraceae</taxon>
        <taxon>Hungatella</taxon>
    </lineage>
</organism>
<name>A0AAW9WQ60_9FIRM</name>
<dbReference type="PROSITE" id="PS50977">
    <property type="entry name" value="HTH_TETR_2"/>
    <property type="match status" value="1"/>
</dbReference>
<comment type="caution">
    <text evidence="4">The sequence shown here is derived from an EMBL/GenBank/DDBJ whole genome shotgun (WGS) entry which is preliminary data.</text>
</comment>